<evidence type="ECO:0000313" key="4">
    <source>
        <dbReference type="EMBL" id="GHI58318.1"/>
    </source>
</evidence>
<dbReference type="InterPro" id="IPR020841">
    <property type="entry name" value="PKS_Beta-ketoAc_synthase_dom"/>
</dbReference>
<dbReference type="PANTHER" id="PTHR43775:SF51">
    <property type="entry name" value="INACTIVE PHENOLPHTHIOCEROL SYNTHESIS POLYKETIDE SYNTHASE TYPE I PKS1-RELATED"/>
    <property type="match status" value="1"/>
</dbReference>
<evidence type="ECO:0000256" key="1">
    <source>
        <dbReference type="ARBA" id="ARBA00022679"/>
    </source>
</evidence>
<dbReference type="Pfam" id="PF00109">
    <property type="entry name" value="ketoacyl-synt"/>
    <property type="match status" value="1"/>
</dbReference>
<proteinExistence type="predicted"/>
<feature type="domain" description="Ketosynthase family 3 (KS3)" evidence="3">
    <location>
        <begin position="44"/>
        <end position="186"/>
    </location>
</feature>
<dbReference type="Proteomes" id="UP000646738">
    <property type="component" value="Unassembled WGS sequence"/>
</dbReference>
<reference evidence="5" key="1">
    <citation type="submission" date="2023-07" db="EMBL/GenBank/DDBJ databases">
        <title>Whole genome shotgun sequence of Streptomyces achromogenes subsp. rubradiris NBRC 14000.</title>
        <authorList>
            <person name="Komaki H."/>
            <person name="Tamura T."/>
        </authorList>
    </citation>
    <scope>NUCLEOTIDE SEQUENCE [LARGE SCALE GENOMIC DNA]</scope>
    <source>
        <strain evidence="5">NBRC 14000</strain>
    </source>
</reference>
<dbReference type="SMART" id="SM00825">
    <property type="entry name" value="PKS_KS"/>
    <property type="match status" value="1"/>
</dbReference>
<accession>A0ABQ3RR38</accession>
<gene>
    <name evidence="4" type="ORF">Srubr_81640</name>
</gene>
<name>A0ABQ3RR38_STRRR</name>
<keyword evidence="2" id="KW-0511">Multifunctional enzyme</keyword>
<dbReference type="InterPro" id="IPR050091">
    <property type="entry name" value="PKS_NRPS_Biosynth_Enz"/>
</dbReference>
<dbReference type="Gene3D" id="3.40.47.10">
    <property type="match status" value="1"/>
</dbReference>
<dbReference type="CDD" id="cd00833">
    <property type="entry name" value="PKS"/>
    <property type="match status" value="1"/>
</dbReference>
<protein>
    <recommendedName>
        <fullName evidence="3">Ketosynthase family 3 (KS3) domain-containing protein</fullName>
    </recommendedName>
</protein>
<evidence type="ECO:0000259" key="3">
    <source>
        <dbReference type="PROSITE" id="PS52004"/>
    </source>
</evidence>
<keyword evidence="5" id="KW-1185">Reference proteome</keyword>
<dbReference type="PROSITE" id="PS52004">
    <property type="entry name" value="KS3_2"/>
    <property type="match status" value="1"/>
</dbReference>
<keyword evidence="1" id="KW-0808">Transferase</keyword>
<dbReference type="PANTHER" id="PTHR43775">
    <property type="entry name" value="FATTY ACID SYNTHASE"/>
    <property type="match status" value="1"/>
</dbReference>
<sequence length="186" mass="20232">MIFDFPRPRSLAAHLQAKLLDDAQAQPATAQPRATAAEPRATAGEPIAIVAMACRFPGGVHSPEDLWRILSAETDTVTEFPTDRGWDTDRLFDPDPDHPGTTYVRHGAFLDDPGAFDAGFFGISPQEALAMDPQQRLVMETSWELLERAGIDPHSLHAQDVGVFVGVNSHDWTVRTHHASGVEGSA</sequence>
<dbReference type="InterPro" id="IPR014030">
    <property type="entry name" value="Ketoacyl_synth_N"/>
</dbReference>
<evidence type="ECO:0000256" key="2">
    <source>
        <dbReference type="ARBA" id="ARBA00023268"/>
    </source>
</evidence>
<comment type="caution">
    <text evidence="4">The sequence shown here is derived from an EMBL/GenBank/DDBJ whole genome shotgun (WGS) entry which is preliminary data.</text>
</comment>
<dbReference type="InterPro" id="IPR016039">
    <property type="entry name" value="Thiolase-like"/>
</dbReference>
<organism evidence="4 5">
    <name type="scientific">Streptomyces rubradiris</name>
    <name type="common">Streptomyces achromogenes subsp. rubradiris</name>
    <dbReference type="NCBI Taxonomy" id="285531"/>
    <lineage>
        <taxon>Bacteria</taxon>
        <taxon>Bacillati</taxon>
        <taxon>Actinomycetota</taxon>
        <taxon>Actinomycetes</taxon>
        <taxon>Kitasatosporales</taxon>
        <taxon>Streptomycetaceae</taxon>
        <taxon>Streptomyces</taxon>
    </lineage>
</organism>
<dbReference type="SUPFAM" id="SSF53901">
    <property type="entry name" value="Thiolase-like"/>
    <property type="match status" value="1"/>
</dbReference>
<evidence type="ECO:0000313" key="5">
    <source>
        <dbReference type="Proteomes" id="UP000646738"/>
    </source>
</evidence>
<dbReference type="RefSeq" id="WP_268987388.1">
    <property type="nucleotide sequence ID" value="NZ_BNEA01000019.1"/>
</dbReference>
<dbReference type="EMBL" id="BNEA01000019">
    <property type="protein sequence ID" value="GHI58318.1"/>
    <property type="molecule type" value="Genomic_DNA"/>
</dbReference>